<feature type="transmembrane region" description="Helical" evidence="2">
    <location>
        <begin position="437"/>
        <end position="458"/>
    </location>
</feature>
<keyword evidence="2" id="KW-0812">Transmembrane</keyword>
<dbReference type="RefSeq" id="WP_010837648.1">
    <property type="nucleotide sequence ID" value="NZ_QRCM01000001.1"/>
</dbReference>
<organism evidence="3 4">
    <name type="scientific">Rhodococcus rhodnii</name>
    <dbReference type="NCBI Taxonomy" id="38312"/>
    <lineage>
        <taxon>Bacteria</taxon>
        <taxon>Bacillati</taxon>
        <taxon>Actinomycetota</taxon>
        <taxon>Actinomycetes</taxon>
        <taxon>Mycobacteriales</taxon>
        <taxon>Nocardiaceae</taxon>
        <taxon>Rhodococcus</taxon>
    </lineage>
</organism>
<keyword evidence="2" id="KW-0472">Membrane</keyword>
<sequence>MTDTAVVAEGLRRADAAAWRAVGLVLFTTALLCSTSGSVLGLLATADTADGGVFRPDTAALVADPASVCAAADVESRLDTVDPGASTMRVVPRRADVDGVPTVLVGDSLVRVVAADIRPAATQPGRVEGLSYAGETNVTRRERLSAVQVDDAVLGRLAGSDRVGAIIVSGAPADAVADVAAKCGWTVESPSSVAADLGIVPASDVSGAMAALSTMVGFVVLLAVVVLSSSTALATVHMLPTLAVVRAVGAGRMQLVFLHLRTLLGAAAVPTAVGAVCGVPASALLLMFLRHNGAVPESVAWEPSVGVLGGALLSGIAVVVVAVVGAGVSLRRVWRCAPSDVLRPPRAGRSSRTLARFLGGVSVLAIGSTMIVPIAMSDRVGGATIGFSMVVLLAPAAALLAPWLVLPLVSVAGRVWSAVDRRVGGVVAADLRFYDRFVVATGTPVLVAVALVSTLFGLQPTLAAAYADQAHDSTPGAVVVRGTAVEVEEAFLRDEIDGERTPGGSTWAVVGVPGSMLDRGELDPGATSGAVTGLGADEFAASESLAGKQHWKLGGTYSVPMPDGSEKSLTLRFTYGRDLVFGQILVDGSTLAAVATAPYPVARLQSGTADSVGTLGMQGEVTIASTEALVIAVLVVYCAAALSGSVVLGVYGRKHHFVALRRQGTTAGQRARLLIAETTVAVGAAVTIGLVVGMVTLLPTGMLGAGLGSVRIGAWTWGVGVGAVIVAAVGAVAGLRAIGDIESGMPDRSASTRPVTARHGEADRVGS</sequence>
<dbReference type="InterPro" id="IPR038766">
    <property type="entry name" value="Membrane_comp_ABC_pdt"/>
</dbReference>
<dbReference type="PANTHER" id="PTHR30287">
    <property type="entry name" value="MEMBRANE COMPONENT OF PREDICTED ABC SUPERFAMILY METABOLITE UPTAKE TRANSPORTER"/>
    <property type="match status" value="1"/>
</dbReference>
<dbReference type="Proteomes" id="UP000471120">
    <property type="component" value="Unassembled WGS sequence"/>
</dbReference>
<feature type="compositionally biased region" description="Basic and acidic residues" evidence="1">
    <location>
        <begin position="758"/>
        <end position="767"/>
    </location>
</feature>
<name>A0A6P2CB25_9NOCA</name>
<feature type="transmembrane region" description="Helical" evidence="2">
    <location>
        <begin position="354"/>
        <end position="375"/>
    </location>
</feature>
<accession>A0A6P2CB25</accession>
<evidence type="ECO:0000256" key="1">
    <source>
        <dbReference type="SAM" id="MobiDB-lite"/>
    </source>
</evidence>
<evidence type="ECO:0000313" key="3">
    <source>
        <dbReference type="EMBL" id="TXG89949.1"/>
    </source>
</evidence>
<keyword evidence="2" id="KW-1133">Transmembrane helix</keyword>
<proteinExistence type="predicted"/>
<feature type="transmembrane region" description="Helical" evidence="2">
    <location>
        <begin position="387"/>
        <end position="416"/>
    </location>
</feature>
<feature type="transmembrane region" description="Helical" evidence="2">
    <location>
        <begin position="628"/>
        <end position="652"/>
    </location>
</feature>
<feature type="region of interest" description="Disordered" evidence="1">
    <location>
        <begin position="745"/>
        <end position="767"/>
    </location>
</feature>
<reference evidence="3 4" key="1">
    <citation type="submission" date="2018-07" db="EMBL/GenBank/DDBJ databases">
        <title>Genome sequence of Rhodococcus rhodnii ATCC 35071 from Rhodnius prolixus.</title>
        <authorList>
            <person name="Patel V."/>
            <person name="Vogel K.J."/>
        </authorList>
    </citation>
    <scope>NUCLEOTIDE SEQUENCE [LARGE SCALE GENOMIC DNA]</scope>
    <source>
        <strain evidence="3 4">ATCC 35071</strain>
    </source>
</reference>
<gene>
    <name evidence="3" type="ORF">DW322_06635</name>
</gene>
<comment type="caution">
    <text evidence="3">The sequence shown here is derived from an EMBL/GenBank/DDBJ whole genome shotgun (WGS) entry which is preliminary data.</text>
</comment>
<dbReference type="EMBL" id="QRCM01000001">
    <property type="protein sequence ID" value="TXG89949.1"/>
    <property type="molecule type" value="Genomic_DNA"/>
</dbReference>
<protein>
    <submittedName>
        <fullName evidence="3">Uncharacterized protein</fullName>
    </submittedName>
</protein>
<feature type="transmembrane region" description="Helical" evidence="2">
    <location>
        <begin position="715"/>
        <end position="738"/>
    </location>
</feature>
<feature type="transmembrane region" description="Helical" evidence="2">
    <location>
        <begin position="308"/>
        <end position="333"/>
    </location>
</feature>
<dbReference type="AlphaFoldDB" id="A0A6P2CB25"/>
<feature type="transmembrane region" description="Helical" evidence="2">
    <location>
        <begin position="207"/>
        <end position="226"/>
    </location>
</feature>
<feature type="transmembrane region" description="Helical" evidence="2">
    <location>
        <begin position="673"/>
        <end position="695"/>
    </location>
</feature>
<feature type="transmembrane region" description="Helical" evidence="2">
    <location>
        <begin position="263"/>
        <end position="288"/>
    </location>
</feature>
<evidence type="ECO:0000313" key="4">
    <source>
        <dbReference type="Proteomes" id="UP000471120"/>
    </source>
</evidence>
<evidence type="ECO:0000256" key="2">
    <source>
        <dbReference type="SAM" id="Phobius"/>
    </source>
</evidence>
<dbReference type="GO" id="GO:0005886">
    <property type="term" value="C:plasma membrane"/>
    <property type="evidence" value="ECO:0007669"/>
    <property type="project" value="TreeGrafter"/>
</dbReference>
<dbReference type="PANTHER" id="PTHR30287:SF1">
    <property type="entry name" value="INNER MEMBRANE PROTEIN"/>
    <property type="match status" value="1"/>
</dbReference>